<dbReference type="EMBL" id="BLXT01004527">
    <property type="protein sequence ID" value="GFO14175.1"/>
    <property type="molecule type" value="Genomic_DNA"/>
</dbReference>
<proteinExistence type="predicted"/>
<dbReference type="Proteomes" id="UP000735302">
    <property type="component" value="Unassembled WGS sequence"/>
</dbReference>
<protein>
    <submittedName>
        <fullName evidence="1">Uncharacterized protein</fullName>
    </submittedName>
</protein>
<comment type="caution">
    <text evidence="1">The sequence shown here is derived from an EMBL/GenBank/DDBJ whole genome shotgun (WGS) entry which is preliminary data.</text>
</comment>
<dbReference type="AlphaFoldDB" id="A0AAV4B546"/>
<evidence type="ECO:0000313" key="1">
    <source>
        <dbReference type="EMBL" id="GFO14175.1"/>
    </source>
</evidence>
<name>A0AAV4B546_9GAST</name>
<reference evidence="1 2" key="1">
    <citation type="journal article" date="2021" name="Elife">
        <title>Chloroplast acquisition without the gene transfer in kleptoplastic sea slugs, Plakobranchus ocellatus.</title>
        <authorList>
            <person name="Maeda T."/>
            <person name="Takahashi S."/>
            <person name="Yoshida T."/>
            <person name="Shimamura S."/>
            <person name="Takaki Y."/>
            <person name="Nagai Y."/>
            <person name="Toyoda A."/>
            <person name="Suzuki Y."/>
            <person name="Arimoto A."/>
            <person name="Ishii H."/>
            <person name="Satoh N."/>
            <person name="Nishiyama T."/>
            <person name="Hasebe M."/>
            <person name="Maruyama T."/>
            <person name="Minagawa J."/>
            <person name="Obokata J."/>
            <person name="Shigenobu S."/>
        </authorList>
    </citation>
    <scope>NUCLEOTIDE SEQUENCE [LARGE SCALE GENOMIC DNA]</scope>
</reference>
<keyword evidence="2" id="KW-1185">Reference proteome</keyword>
<gene>
    <name evidence="1" type="ORF">PoB_004068000</name>
</gene>
<evidence type="ECO:0000313" key="2">
    <source>
        <dbReference type="Proteomes" id="UP000735302"/>
    </source>
</evidence>
<organism evidence="1 2">
    <name type="scientific">Plakobranchus ocellatus</name>
    <dbReference type="NCBI Taxonomy" id="259542"/>
    <lineage>
        <taxon>Eukaryota</taxon>
        <taxon>Metazoa</taxon>
        <taxon>Spiralia</taxon>
        <taxon>Lophotrochozoa</taxon>
        <taxon>Mollusca</taxon>
        <taxon>Gastropoda</taxon>
        <taxon>Heterobranchia</taxon>
        <taxon>Euthyneura</taxon>
        <taxon>Panpulmonata</taxon>
        <taxon>Sacoglossa</taxon>
        <taxon>Placobranchoidea</taxon>
        <taxon>Plakobranchidae</taxon>
        <taxon>Plakobranchus</taxon>
    </lineage>
</organism>
<sequence length="97" mass="10758">MQVASGWDGTGHLSYNWPCHLVNILLCIDLGARSKSRPKQFKTAANGCRVPGSSYMLCDIPLLCSFLTCSLQLELRVDVHCRLPLDLNQGERDGSEH</sequence>
<accession>A0AAV4B546</accession>